<keyword evidence="2 5" id="KW-0812">Transmembrane</keyword>
<keyword evidence="4 5" id="KW-0472">Membrane</keyword>
<name>A0A1B1N865_9MICO</name>
<feature type="transmembrane region" description="Helical" evidence="5">
    <location>
        <begin position="21"/>
        <end position="42"/>
    </location>
</feature>
<accession>A0A1B1N865</accession>
<dbReference type="RefSeq" id="WP_237141419.1">
    <property type="nucleotide sequence ID" value="NZ_CP014989.1"/>
</dbReference>
<comment type="subcellular location">
    <subcellularLocation>
        <location evidence="1">Membrane</location>
        <topology evidence="1">Multi-pass membrane protein</topology>
    </subcellularLocation>
</comment>
<organism evidence="7 8">
    <name type="scientific">Serinicoccus hydrothermalis</name>
    <dbReference type="NCBI Taxonomy" id="1758689"/>
    <lineage>
        <taxon>Bacteria</taxon>
        <taxon>Bacillati</taxon>
        <taxon>Actinomycetota</taxon>
        <taxon>Actinomycetes</taxon>
        <taxon>Micrococcales</taxon>
        <taxon>Ornithinimicrobiaceae</taxon>
        <taxon>Serinicoccus</taxon>
    </lineage>
</organism>
<dbReference type="Proteomes" id="UP000092482">
    <property type="component" value="Chromosome"/>
</dbReference>
<keyword evidence="8" id="KW-1185">Reference proteome</keyword>
<dbReference type="STRING" id="1758689.SGUI_0221"/>
<keyword evidence="3 5" id="KW-1133">Transmembrane helix</keyword>
<proteinExistence type="predicted"/>
<feature type="domain" description="Methylamine utilisation protein MauE" evidence="6">
    <location>
        <begin position="21"/>
        <end position="152"/>
    </location>
</feature>
<feature type="transmembrane region" description="Helical" evidence="5">
    <location>
        <begin position="62"/>
        <end position="83"/>
    </location>
</feature>
<reference evidence="7 8" key="1">
    <citation type="submission" date="2016-03" db="EMBL/GenBank/DDBJ databases">
        <title>Shallow-sea hydrothermal system.</title>
        <authorList>
            <person name="Tang K."/>
        </authorList>
    </citation>
    <scope>NUCLEOTIDE SEQUENCE [LARGE SCALE GENOMIC DNA]</scope>
    <source>
        <strain evidence="7 8">JLT9</strain>
    </source>
</reference>
<evidence type="ECO:0000256" key="1">
    <source>
        <dbReference type="ARBA" id="ARBA00004141"/>
    </source>
</evidence>
<dbReference type="AlphaFoldDB" id="A0A1B1N865"/>
<evidence type="ECO:0000259" key="6">
    <source>
        <dbReference type="Pfam" id="PF07291"/>
    </source>
</evidence>
<evidence type="ECO:0000313" key="7">
    <source>
        <dbReference type="EMBL" id="ANS77617.1"/>
    </source>
</evidence>
<dbReference type="InterPro" id="IPR009908">
    <property type="entry name" value="Methylamine_util_MauE"/>
</dbReference>
<evidence type="ECO:0000256" key="4">
    <source>
        <dbReference type="ARBA" id="ARBA00023136"/>
    </source>
</evidence>
<evidence type="ECO:0000256" key="2">
    <source>
        <dbReference type="ARBA" id="ARBA00022692"/>
    </source>
</evidence>
<dbReference type="UniPathway" id="UPA00895"/>
<feature type="transmembrane region" description="Helical" evidence="5">
    <location>
        <begin position="90"/>
        <end position="110"/>
    </location>
</feature>
<evidence type="ECO:0000313" key="8">
    <source>
        <dbReference type="Proteomes" id="UP000092482"/>
    </source>
</evidence>
<dbReference type="KEGG" id="serj:SGUI_0221"/>
<dbReference type="Pfam" id="PF07291">
    <property type="entry name" value="MauE"/>
    <property type="match status" value="1"/>
</dbReference>
<dbReference type="EMBL" id="CP014989">
    <property type="protein sequence ID" value="ANS77617.1"/>
    <property type="molecule type" value="Genomic_DNA"/>
</dbReference>
<protein>
    <submittedName>
        <fullName evidence="7">Conserved membrane protein</fullName>
    </submittedName>
</protein>
<sequence>MTQVQGRRPATRRASPRVLDAVGLLLRLGLAGVLGYAGWTKITDLTGSVQNVVAYQLFPYELARAIGVLLPVVELALAALLLVGLLTRVSALLAALLMVAFIAGIASAWARGLAIDCGCFGTGGPVAPEDTRYLAEMVRDTGFLAMALWLAVRPRTLASLDTTVRKGS</sequence>
<evidence type="ECO:0000256" key="5">
    <source>
        <dbReference type="SAM" id="Phobius"/>
    </source>
</evidence>
<gene>
    <name evidence="7" type="ORF">SGUI_0221</name>
</gene>
<dbReference type="GO" id="GO:0016020">
    <property type="term" value="C:membrane"/>
    <property type="evidence" value="ECO:0007669"/>
    <property type="project" value="UniProtKB-SubCell"/>
</dbReference>
<evidence type="ECO:0000256" key="3">
    <source>
        <dbReference type="ARBA" id="ARBA00022989"/>
    </source>
</evidence>
<dbReference type="GO" id="GO:0030416">
    <property type="term" value="P:methylamine metabolic process"/>
    <property type="evidence" value="ECO:0007669"/>
    <property type="project" value="InterPro"/>
</dbReference>